<evidence type="ECO:0000313" key="1">
    <source>
        <dbReference type="EMBL" id="AEW94198.1"/>
    </source>
</evidence>
<reference evidence="2" key="1">
    <citation type="submission" date="2011-12" db="EMBL/GenBank/DDBJ databases">
        <title>Complete genome sequence of Streptomyces cattleya strain DSM 46488.</title>
        <authorList>
            <person name="Ou H.-Y."/>
            <person name="Li P."/>
            <person name="Zhao C."/>
            <person name="O'Hagan D."/>
            <person name="Deng Z."/>
        </authorList>
    </citation>
    <scope>NUCLEOTIDE SEQUENCE [LARGE SCALE GENOMIC DNA]</scope>
    <source>
        <strain evidence="2">ATCC 35852 / DSM 46488 / JCM 4925 / NBRC 14057 / NRRL 8057</strain>
    </source>
</reference>
<proteinExistence type="predicted"/>
<evidence type="ECO:0000313" key="2">
    <source>
        <dbReference type="Proteomes" id="UP000007842"/>
    </source>
</evidence>
<dbReference type="EMBL" id="CP003219">
    <property type="protein sequence ID" value="AEW94198.1"/>
    <property type="molecule type" value="Genomic_DNA"/>
</dbReference>
<dbReference type="KEGG" id="sct:SCAT_1832"/>
<dbReference type="HOGENOM" id="CLU_087283_0_0_11"/>
<accession>F8JS87</accession>
<dbReference type="KEGG" id="scy:SCATT_18270"/>
<sequence>MYAMSYEITLPADYDMAVIRHRVATRGAALDDFPGLAVKAYLIRERAAGSPVNQYAPFYLWRETSGMNRFLWGGGGFQGIVADFGRPAVRHWTGVGFAYGPARHGLPRTAVRSARPVPQGTDLTALAERELAALRRLSAAPGLHSAALAIDPHTWELIRFTLWEQAPADAPGEDGTRYEVLRLNTPELDALPAGRHW</sequence>
<evidence type="ECO:0008006" key="3">
    <source>
        <dbReference type="Google" id="ProtNLM"/>
    </source>
</evidence>
<name>F8JS87_STREN</name>
<dbReference type="PATRIC" id="fig|1003195.11.peg.3371"/>
<dbReference type="OrthoDB" id="2065010at2"/>
<dbReference type="eggNOG" id="COG2329">
    <property type="taxonomic scope" value="Bacteria"/>
</dbReference>
<dbReference type="RefSeq" id="WP_014142590.1">
    <property type="nucleotide sequence ID" value="NC_016111.1"/>
</dbReference>
<accession>G8WRR4</accession>
<protein>
    <recommendedName>
        <fullName evidence="3">DUF4865 domain-containing protein</fullName>
    </recommendedName>
</protein>
<dbReference type="Pfam" id="PF16157">
    <property type="entry name" value="DUF4865"/>
    <property type="match status" value="1"/>
</dbReference>
<keyword evidence="2" id="KW-1185">Reference proteome</keyword>
<dbReference type="STRING" id="1003195.SCATT_18270"/>
<organism evidence="1 2">
    <name type="scientific">Streptantibioticus cattleyicolor (strain ATCC 35852 / DSM 46488 / JCM 4925 / NBRC 14057 / NRRL 8057)</name>
    <name type="common">Streptomyces cattleya</name>
    <dbReference type="NCBI Taxonomy" id="1003195"/>
    <lineage>
        <taxon>Bacteria</taxon>
        <taxon>Bacillati</taxon>
        <taxon>Actinomycetota</taxon>
        <taxon>Actinomycetes</taxon>
        <taxon>Kitasatosporales</taxon>
        <taxon>Streptomycetaceae</taxon>
        <taxon>Streptantibioticus</taxon>
    </lineage>
</organism>
<dbReference type="InterPro" id="IPR032349">
    <property type="entry name" value="DUF4865"/>
</dbReference>
<dbReference type="Proteomes" id="UP000007842">
    <property type="component" value="Chromosome"/>
</dbReference>
<dbReference type="AlphaFoldDB" id="F8JS87"/>
<gene>
    <name evidence="1" type="ordered locus">SCATT_18270</name>
</gene>